<accession>A0A849I3U2</accession>
<comment type="caution">
    <text evidence="1">The sequence shown here is derived from an EMBL/GenBank/DDBJ whole genome shotgun (WGS) entry which is preliminary data.</text>
</comment>
<dbReference type="RefSeq" id="WP_171216541.1">
    <property type="nucleotide sequence ID" value="NZ_JABEPP010000001.1"/>
</dbReference>
<gene>
    <name evidence="1" type="ORF">HJG44_01315</name>
</gene>
<reference evidence="1 2" key="1">
    <citation type="submission" date="2020-04" db="EMBL/GenBank/DDBJ databases">
        <title>Enterovirga sp. isolate from soil.</title>
        <authorList>
            <person name="Chea S."/>
            <person name="Kim D.-U."/>
        </authorList>
    </citation>
    <scope>NUCLEOTIDE SEQUENCE [LARGE SCALE GENOMIC DNA]</scope>
    <source>
        <strain evidence="1 2">DB1703</strain>
    </source>
</reference>
<proteinExistence type="predicted"/>
<dbReference type="EMBL" id="JABEPP010000001">
    <property type="protein sequence ID" value="NNM71035.1"/>
    <property type="molecule type" value="Genomic_DNA"/>
</dbReference>
<dbReference type="Proteomes" id="UP000564885">
    <property type="component" value="Unassembled WGS sequence"/>
</dbReference>
<keyword evidence="2" id="KW-1185">Reference proteome</keyword>
<organism evidence="1 2">
    <name type="scientific">Enterovirga aerilata</name>
    <dbReference type="NCBI Taxonomy" id="2730920"/>
    <lineage>
        <taxon>Bacteria</taxon>
        <taxon>Pseudomonadati</taxon>
        <taxon>Pseudomonadota</taxon>
        <taxon>Alphaproteobacteria</taxon>
        <taxon>Hyphomicrobiales</taxon>
        <taxon>Methylobacteriaceae</taxon>
        <taxon>Enterovirga</taxon>
    </lineage>
</organism>
<protein>
    <recommendedName>
        <fullName evidence="3">Lipoprotein</fullName>
    </recommendedName>
</protein>
<name>A0A849I3U2_9HYPH</name>
<evidence type="ECO:0000313" key="1">
    <source>
        <dbReference type="EMBL" id="NNM71035.1"/>
    </source>
</evidence>
<sequence length="228" mass="23947">MRAFAIGILCAGLAACDSPNFRTSQFRFGDTDTLAATGNLRFVTERPRSIAGGPPEIIMCSEPTPDYATAFSQDVDLTLKSTAAQAPAEGTLGNAVTEKIENLGGRSKGVLALRDGLYAACQAYTNGQIGKDAYSMILSQYGTLLVALMNETAPTATVQGGNGAANAEAIRVQRAASAFSAVLVACINGNDPTRQTAEDLPPNPLLTREFCRNVVARAGGVTWRRNRG</sequence>
<evidence type="ECO:0000313" key="2">
    <source>
        <dbReference type="Proteomes" id="UP000564885"/>
    </source>
</evidence>
<dbReference type="PROSITE" id="PS51257">
    <property type="entry name" value="PROKAR_LIPOPROTEIN"/>
    <property type="match status" value="1"/>
</dbReference>
<dbReference type="AlphaFoldDB" id="A0A849I3U2"/>
<evidence type="ECO:0008006" key="3">
    <source>
        <dbReference type="Google" id="ProtNLM"/>
    </source>
</evidence>